<dbReference type="Gene3D" id="1.20.1600.10">
    <property type="entry name" value="Outer membrane efflux proteins (OEP)"/>
    <property type="match status" value="1"/>
</dbReference>
<evidence type="ECO:0000313" key="9">
    <source>
        <dbReference type="EMBL" id="KPK63101.1"/>
    </source>
</evidence>
<dbReference type="PANTHER" id="PTHR30026:SF20">
    <property type="entry name" value="OUTER MEMBRANE PROTEIN TOLC"/>
    <property type="match status" value="1"/>
</dbReference>
<evidence type="ECO:0000256" key="2">
    <source>
        <dbReference type="ARBA" id="ARBA00007613"/>
    </source>
</evidence>
<reference evidence="9 10" key="1">
    <citation type="journal article" date="2015" name="Microbiome">
        <title>Genomic resolution of linkages in carbon, nitrogen, and sulfur cycling among widespread estuary sediment bacteria.</title>
        <authorList>
            <person name="Baker B.J."/>
            <person name="Lazar C.S."/>
            <person name="Teske A.P."/>
            <person name="Dick G.J."/>
        </authorList>
    </citation>
    <scope>NUCLEOTIDE SEQUENCE [LARGE SCALE GENOMIC DNA]</scope>
    <source>
        <strain evidence="9">SM23_42</strain>
    </source>
</reference>
<evidence type="ECO:0000256" key="5">
    <source>
        <dbReference type="ARBA" id="ARBA00022692"/>
    </source>
</evidence>
<dbReference type="GO" id="GO:0015562">
    <property type="term" value="F:efflux transmembrane transporter activity"/>
    <property type="evidence" value="ECO:0007669"/>
    <property type="project" value="InterPro"/>
</dbReference>
<keyword evidence="3" id="KW-0813">Transport</keyword>
<proteinExistence type="inferred from homology"/>
<gene>
    <name evidence="9" type="ORF">AMJ83_08525</name>
</gene>
<name>A0A0S8FU37_UNCW3</name>
<evidence type="ECO:0000256" key="4">
    <source>
        <dbReference type="ARBA" id="ARBA00022452"/>
    </source>
</evidence>
<dbReference type="InterPro" id="IPR003423">
    <property type="entry name" value="OMP_efflux"/>
</dbReference>
<dbReference type="SUPFAM" id="SSF56954">
    <property type="entry name" value="Outer membrane efflux proteins (OEP)"/>
    <property type="match status" value="1"/>
</dbReference>
<keyword evidence="7" id="KW-0998">Cell outer membrane</keyword>
<accession>A0A0S8FU37</accession>
<evidence type="ECO:0008006" key="11">
    <source>
        <dbReference type="Google" id="ProtNLM"/>
    </source>
</evidence>
<comment type="subcellular location">
    <subcellularLocation>
        <location evidence="1">Cell outer membrane</location>
    </subcellularLocation>
</comment>
<comment type="caution">
    <text evidence="9">The sequence shown here is derived from an EMBL/GenBank/DDBJ whole genome shotgun (WGS) entry which is preliminary data.</text>
</comment>
<sequence length="423" mass="47573">MALIMALVLSISAGDTLYFTVDEAIDYALQNNPEIEQLSIELQKSEEQVGQTISAFYPSISANGYYAYVTDVAVIEFDSIPIPFGAHENYNVQLSLQQVIFAWGKLYNAYKISDLASDIAELNLLRKRQEVRYSVADAFYTLLVLEEYLNQARENLAQLQRYTAVVETRYKAGLVSQFDLLRARVQAENLKPTVINTENTLNLAREGFRLLLGMDLQTEYVLSGELRAVEEEFSLDQLTTSALQNRAEIKNLKKAERIAQLNQAIARRANLPSLVGGASYERRKPFSFTGDEWGSTMTFNLGFEWPIFSGFGNLHKSREASLMIKEARLALENLERAIVVEVKQAYLSFLAAKEAIGAAEDNVEQAEKSVEIIATRYKNGLATNLEVLDAQLAMMQAQVNYLQEVKNYNTSLAEIYKAIGKEE</sequence>
<dbReference type="STRING" id="1703779.AMJ83_08525"/>
<keyword evidence="6" id="KW-0472">Membrane</keyword>
<evidence type="ECO:0000256" key="6">
    <source>
        <dbReference type="ARBA" id="ARBA00023136"/>
    </source>
</evidence>
<feature type="coiled-coil region" evidence="8">
    <location>
        <begin position="317"/>
        <end position="369"/>
    </location>
</feature>
<dbReference type="GO" id="GO:0015288">
    <property type="term" value="F:porin activity"/>
    <property type="evidence" value="ECO:0007669"/>
    <property type="project" value="TreeGrafter"/>
</dbReference>
<evidence type="ECO:0000256" key="3">
    <source>
        <dbReference type="ARBA" id="ARBA00022448"/>
    </source>
</evidence>
<dbReference type="GO" id="GO:0009279">
    <property type="term" value="C:cell outer membrane"/>
    <property type="evidence" value="ECO:0007669"/>
    <property type="project" value="UniProtKB-SubCell"/>
</dbReference>
<dbReference type="InterPro" id="IPR051906">
    <property type="entry name" value="TolC-like"/>
</dbReference>
<dbReference type="GO" id="GO:1990281">
    <property type="term" value="C:efflux pump complex"/>
    <property type="evidence" value="ECO:0007669"/>
    <property type="project" value="TreeGrafter"/>
</dbReference>
<dbReference type="EMBL" id="LJUJ01000019">
    <property type="protein sequence ID" value="KPK63101.1"/>
    <property type="molecule type" value="Genomic_DNA"/>
</dbReference>
<comment type="similarity">
    <text evidence="2">Belongs to the outer membrane factor (OMF) (TC 1.B.17) family.</text>
</comment>
<dbReference type="Proteomes" id="UP000051373">
    <property type="component" value="Unassembled WGS sequence"/>
</dbReference>
<dbReference type="PANTHER" id="PTHR30026">
    <property type="entry name" value="OUTER MEMBRANE PROTEIN TOLC"/>
    <property type="match status" value="1"/>
</dbReference>
<protein>
    <recommendedName>
        <fullName evidence="11">Transporter</fullName>
    </recommendedName>
</protein>
<keyword evidence="5" id="KW-0812">Transmembrane</keyword>
<evidence type="ECO:0000256" key="1">
    <source>
        <dbReference type="ARBA" id="ARBA00004442"/>
    </source>
</evidence>
<evidence type="ECO:0000256" key="8">
    <source>
        <dbReference type="SAM" id="Coils"/>
    </source>
</evidence>
<keyword evidence="4" id="KW-1134">Transmembrane beta strand</keyword>
<organism evidence="9 10">
    <name type="scientific">candidate division WOR_3 bacterium SM23_42</name>
    <dbReference type="NCBI Taxonomy" id="1703779"/>
    <lineage>
        <taxon>Bacteria</taxon>
        <taxon>Bacteria division WOR-3</taxon>
    </lineage>
</organism>
<dbReference type="Pfam" id="PF02321">
    <property type="entry name" value="OEP"/>
    <property type="match status" value="2"/>
</dbReference>
<keyword evidence="8" id="KW-0175">Coiled coil</keyword>
<evidence type="ECO:0000313" key="10">
    <source>
        <dbReference type="Proteomes" id="UP000051373"/>
    </source>
</evidence>
<evidence type="ECO:0000256" key="7">
    <source>
        <dbReference type="ARBA" id="ARBA00023237"/>
    </source>
</evidence>
<dbReference type="AlphaFoldDB" id="A0A0S8FU37"/>